<sequence length="242" mass="26317">MRATWLNALAVLGLSSCGASPIDGNQNSRHAVSSPANEIYKSPQGVAYKVDRVGDLKSQDLPQNSDLKMVDGDLAKYAQVACTLDVPPEHAPSRCDIYVQPDKTGTLIGYAAVTQTKDGARLSTVTSLNAEKQPRGAATCGIEGLIYGGGGDYTKAIKDASRDFEGQIAYSAWEKDSNNWLVSQLGPNDQGDEQGSTGIWYVKRQGEKLRINQERWNYCYTDTGVYMDDVFTRAIVLVRQPG</sequence>
<gene>
    <name evidence="1" type="ORF">Q5H94_10375</name>
</gene>
<protein>
    <submittedName>
        <fullName evidence="1">Uncharacterized protein</fullName>
    </submittedName>
</protein>
<reference evidence="1" key="1">
    <citation type="submission" date="2023-07" db="EMBL/GenBank/DDBJ databases">
        <authorList>
            <person name="Kim M.K."/>
        </authorList>
    </citation>
    <scope>NUCLEOTIDE SEQUENCE</scope>
    <source>
        <strain evidence="1">CA1-15</strain>
    </source>
</reference>
<dbReference type="Proteomes" id="UP001176468">
    <property type="component" value="Unassembled WGS sequence"/>
</dbReference>
<dbReference type="EMBL" id="JAUQSZ010000006">
    <property type="protein sequence ID" value="MDO7842733.1"/>
    <property type="molecule type" value="Genomic_DNA"/>
</dbReference>
<name>A0ABT8ZZM1_9SPHN</name>
<comment type="caution">
    <text evidence="1">The sequence shown here is derived from an EMBL/GenBank/DDBJ whole genome shotgun (WGS) entry which is preliminary data.</text>
</comment>
<dbReference type="RefSeq" id="WP_304561188.1">
    <property type="nucleotide sequence ID" value="NZ_JAUQSZ010000006.1"/>
</dbReference>
<proteinExistence type="predicted"/>
<keyword evidence="2" id="KW-1185">Reference proteome</keyword>
<dbReference type="PROSITE" id="PS51257">
    <property type="entry name" value="PROKAR_LIPOPROTEIN"/>
    <property type="match status" value="1"/>
</dbReference>
<organism evidence="1 2">
    <name type="scientific">Sphingomonas immobilis</name>
    <dbReference type="NCBI Taxonomy" id="3063997"/>
    <lineage>
        <taxon>Bacteria</taxon>
        <taxon>Pseudomonadati</taxon>
        <taxon>Pseudomonadota</taxon>
        <taxon>Alphaproteobacteria</taxon>
        <taxon>Sphingomonadales</taxon>
        <taxon>Sphingomonadaceae</taxon>
        <taxon>Sphingomonas</taxon>
    </lineage>
</organism>
<evidence type="ECO:0000313" key="1">
    <source>
        <dbReference type="EMBL" id="MDO7842733.1"/>
    </source>
</evidence>
<accession>A0ABT8ZZM1</accession>
<evidence type="ECO:0000313" key="2">
    <source>
        <dbReference type="Proteomes" id="UP001176468"/>
    </source>
</evidence>